<gene>
    <name evidence="2" type="ORF">PDE001_LOCUS4746</name>
</gene>
<name>A0AAV0U2N3_9STRA</name>
<evidence type="ECO:0000313" key="2">
    <source>
        <dbReference type="EMBL" id="CAI5731221.1"/>
    </source>
</evidence>
<evidence type="ECO:0000313" key="3">
    <source>
        <dbReference type="Proteomes" id="UP001162029"/>
    </source>
</evidence>
<feature type="compositionally biased region" description="Basic and acidic residues" evidence="1">
    <location>
        <begin position="9"/>
        <end position="25"/>
    </location>
</feature>
<dbReference type="AlphaFoldDB" id="A0AAV0U2N3"/>
<reference evidence="2" key="1">
    <citation type="submission" date="2022-12" db="EMBL/GenBank/DDBJ databases">
        <authorList>
            <person name="Webb A."/>
        </authorList>
    </citation>
    <scope>NUCLEOTIDE SEQUENCE</scope>
    <source>
        <strain evidence="2">Pd1</strain>
    </source>
</reference>
<organism evidence="2 3">
    <name type="scientific">Peronospora destructor</name>
    <dbReference type="NCBI Taxonomy" id="86335"/>
    <lineage>
        <taxon>Eukaryota</taxon>
        <taxon>Sar</taxon>
        <taxon>Stramenopiles</taxon>
        <taxon>Oomycota</taxon>
        <taxon>Peronosporomycetes</taxon>
        <taxon>Peronosporales</taxon>
        <taxon>Peronosporaceae</taxon>
        <taxon>Peronospora</taxon>
    </lineage>
</organism>
<dbReference type="EMBL" id="CANTFM010000886">
    <property type="protein sequence ID" value="CAI5731221.1"/>
    <property type="molecule type" value="Genomic_DNA"/>
</dbReference>
<feature type="region of interest" description="Disordered" evidence="1">
    <location>
        <begin position="1"/>
        <end position="39"/>
    </location>
</feature>
<feature type="region of interest" description="Disordered" evidence="1">
    <location>
        <begin position="188"/>
        <end position="216"/>
    </location>
</feature>
<protein>
    <submittedName>
        <fullName evidence="2">Uncharacterized protein</fullName>
    </submittedName>
</protein>
<comment type="caution">
    <text evidence="2">The sequence shown here is derived from an EMBL/GenBank/DDBJ whole genome shotgun (WGS) entry which is preliminary data.</text>
</comment>
<sequence length="468" mass="52441">MGSPNSKMEGGDRAARLSTDSERSSFDSTSSQKVIIFDESGNERAPIELIEDHYAARTEPQQSQEGTSVQMQVFRSEDADGSVVTKTVRTTRMTTRSESGDFVTTIEVQTTTETETKGGTKNTSVATETSTKTVTSQGTTFMKEASVEGNIQTQAFRIVEEDGNFVTTRRTVSMGDIVTTTIEVETTTETENKDGAKSTSVSTETRTEAGGNNSDHCIDLGTEEKTFLLTASQDATVDLAENEEGSRHLFLLRKQQKWCPQFMTYLDRHNERIEMLSTTDFLQNAREFCRENLAEFRPEFFNCDSMKANKECWEKVAQLADHYPIVAAQMLAQDFNDKNVLIVDEHSHAFDSNDHLRKEVAVSILWRSKTDACEVFDVLLVLKDGDVVYHGAGEEIVEYFRDLGYRCAPGQQIAHFLLSLAAEEEDRYRITETLPMPVNLTLAVSRVKTGAHPQQTIKLPRLQKLLQL</sequence>
<dbReference type="Proteomes" id="UP001162029">
    <property type="component" value="Unassembled WGS sequence"/>
</dbReference>
<feature type="compositionally biased region" description="Polar residues" evidence="1">
    <location>
        <begin position="197"/>
        <end position="215"/>
    </location>
</feature>
<accession>A0AAV0U2N3</accession>
<evidence type="ECO:0000256" key="1">
    <source>
        <dbReference type="SAM" id="MobiDB-lite"/>
    </source>
</evidence>
<keyword evidence="3" id="KW-1185">Reference proteome</keyword>
<proteinExistence type="predicted"/>